<dbReference type="InterPro" id="IPR023298">
    <property type="entry name" value="ATPase_P-typ_TM_dom_sf"/>
</dbReference>
<dbReference type="Proteomes" id="UP000681722">
    <property type="component" value="Unassembled WGS sequence"/>
</dbReference>
<evidence type="ECO:0000256" key="3">
    <source>
        <dbReference type="SAM" id="Phobius"/>
    </source>
</evidence>
<dbReference type="OrthoDB" id="158672at2759"/>
<dbReference type="Proteomes" id="UP000663829">
    <property type="component" value="Unassembled WGS sequence"/>
</dbReference>
<dbReference type="AlphaFoldDB" id="A0A816F7V6"/>
<dbReference type="PANTHER" id="PTHR43294">
    <property type="entry name" value="SODIUM/POTASSIUM-TRANSPORTING ATPASE SUBUNIT ALPHA"/>
    <property type="match status" value="1"/>
</dbReference>
<dbReference type="PANTHER" id="PTHR43294:SF21">
    <property type="entry name" value="CATION TRANSPORTING ATPASE"/>
    <property type="match status" value="1"/>
</dbReference>
<evidence type="ECO:0000256" key="2">
    <source>
        <dbReference type="ARBA" id="ARBA00022475"/>
    </source>
</evidence>
<accession>A0A816F7V6</accession>
<protein>
    <submittedName>
        <fullName evidence="4">Uncharacterized protein</fullName>
    </submittedName>
</protein>
<name>A0A816F7V6_9BILA</name>
<comment type="caution">
    <text evidence="4">The sequence shown here is derived from an EMBL/GenBank/DDBJ whole genome shotgun (WGS) entry which is preliminary data.</text>
</comment>
<proteinExistence type="predicted"/>
<keyword evidence="6" id="KW-1185">Reference proteome</keyword>
<dbReference type="GO" id="GO:0030007">
    <property type="term" value="P:intracellular potassium ion homeostasis"/>
    <property type="evidence" value="ECO:0007669"/>
    <property type="project" value="TreeGrafter"/>
</dbReference>
<reference evidence="4" key="1">
    <citation type="submission" date="2021-02" db="EMBL/GenBank/DDBJ databases">
        <authorList>
            <person name="Nowell W R."/>
        </authorList>
    </citation>
    <scope>NUCLEOTIDE SEQUENCE</scope>
</reference>
<dbReference type="GO" id="GO:0005886">
    <property type="term" value="C:plasma membrane"/>
    <property type="evidence" value="ECO:0007669"/>
    <property type="project" value="UniProtKB-SubCell"/>
</dbReference>
<dbReference type="Gene3D" id="2.70.150.10">
    <property type="entry name" value="Calcium-transporting ATPase, cytoplasmic transduction domain A"/>
    <property type="match status" value="1"/>
</dbReference>
<evidence type="ECO:0000313" key="6">
    <source>
        <dbReference type="Proteomes" id="UP000663829"/>
    </source>
</evidence>
<gene>
    <name evidence="4" type="ORF">GPM918_LOCUS45916</name>
    <name evidence="5" type="ORF">SRO942_LOCUS48958</name>
</gene>
<evidence type="ECO:0000313" key="4">
    <source>
        <dbReference type="EMBL" id="CAF1659429.1"/>
    </source>
</evidence>
<sequence length="82" mass="9051">MARIVNLASSVNTGEKPTERKRAHRMHIIIGVAVLLGVSCFIISLLLGYYWFRIVLFLFVVIVAIVPASLSATITGSLDIFF</sequence>
<evidence type="ECO:0000313" key="5">
    <source>
        <dbReference type="EMBL" id="CAF4603821.1"/>
    </source>
</evidence>
<dbReference type="EMBL" id="CAJOBC010128473">
    <property type="protein sequence ID" value="CAF4603821.1"/>
    <property type="molecule type" value="Genomic_DNA"/>
</dbReference>
<dbReference type="Gene3D" id="1.20.1110.10">
    <property type="entry name" value="Calcium-transporting ATPase, transmembrane domain"/>
    <property type="match status" value="1"/>
</dbReference>
<keyword evidence="2" id="KW-1003">Cell membrane</keyword>
<dbReference type="GO" id="GO:1902600">
    <property type="term" value="P:proton transmembrane transport"/>
    <property type="evidence" value="ECO:0007669"/>
    <property type="project" value="TreeGrafter"/>
</dbReference>
<organism evidence="4 6">
    <name type="scientific">Didymodactylos carnosus</name>
    <dbReference type="NCBI Taxonomy" id="1234261"/>
    <lineage>
        <taxon>Eukaryota</taxon>
        <taxon>Metazoa</taxon>
        <taxon>Spiralia</taxon>
        <taxon>Gnathifera</taxon>
        <taxon>Rotifera</taxon>
        <taxon>Eurotatoria</taxon>
        <taxon>Bdelloidea</taxon>
        <taxon>Philodinida</taxon>
        <taxon>Philodinidae</taxon>
        <taxon>Didymodactylos</taxon>
    </lineage>
</organism>
<keyword evidence="3" id="KW-1133">Transmembrane helix</keyword>
<feature type="transmembrane region" description="Helical" evidence="3">
    <location>
        <begin position="57"/>
        <end position="81"/>
    </location>
</feature>
<dbReference type="GO" id="GO:0006883">
    <property type="term" value="P:intracellular sodium ion homeostasis"/>
    <property type="evidence" value="ECO:0007669"/>
    <property type="project" value="TreeGrafter"/>
</dbReference>
<dbReference type="GO" id="GO:0036376">
    <property type="term" value="P:sodium ion export across plasma membrane"/>
    <property type="evidence" value="ECO:0007669"/>
    <property type="project" value="TreeGrafter"/>
</dbReference>
<keyword evidence="3" id="KW-0472">Membrane</keyword>
<dbReference type="EMBL" id="CAJNOQ010055113">
    <property type="protein sequence ID" value="CAF1659429.1"/>
    <property type="molecule type" value="Genomic_DNA"/>
</dbReference>
<dbReference type="SUPFAM" id="SSF81665">
    <property type="entry name" value="Calcium ATPase, transmembrane domain M"/>
    <property type="match status" value="1"/>
</dbReference>
<keyword evidence="3" id="KW-0812">Transmembrane</keyword>
<evidence type="ECO:0000256" key="1">
    <source>
        <dbReference type="ARBA" id="ARBA00004651"/>
    </source>
</evidence>
<comment type="subcellular location">
    <subcellularLocation>
        <location evidence="1">Cell membrane</location>
        <topology evidence="1">Multi-pass membrane protein</topology>
    </subcellularLocation>
</comment>
<dbReference type="InterPro" id="IPR050510">
    <property type="entry name" value="Cation_transp_ATPase_P-type"/>
</dbReference>
<dbReference type="GO" id="GO:0005391">
    <property type="term" value="F:P-type sodium:potassium-exchanging transporter activity"/>
    <property type="evidence" value="ECO:0007669"/>
    <property type="project" value="TreeGrafter"/>
</dbReference>
<dbReference type="GO" id="GO:1990573">
    <property type="term" value="P:potassium ion import across plasma membrane"/>
    <property type="evidence" value="ECO:0007669"/>
    <property type="project" value="TreeGrafter"/>
</dbReference>
<feature type="transmembrane region" description="Helical" evidence="3">
    <location>
        <begin position="28"/>
        <end position="51"/>
    </location>
</feature>